<reference evidence="2" key="1">
    <citation type="journal article" date="2020" name="Nature">
        <title>Giant virus diversity and host interactions through global metagenomics.</title>
        <authorList>
            <person name="Schulz F."/>
            <person name="Roux S."/>
            <person name="Paez-Espino D."/>
            <person name="Jungbluth S."/>
            <person name="Walsh D.A."/>
            <person name="Denef V.J."/>
            <person name="McMahon K.D."/>
            <person name="Konstantinidis K.T."/>
            <person name="Eloe-Fadrosh E.A."/>
            <person name="Kyrpides N.C."/>
            <person name="Woyke T."/>
        </authorList>
    </citation>
    <scope>NUCLEOTIDE SEQUENCE</scope>
    <source>
        <strain evidence="2">GVMAG-M-3300023184-72</strain>
    </source>
</reference>
<proteinExistence type="predicted"/>
<sequence>MGKKTTRRGGYLGQIINQGIVPFGILGLQQTYRRKKNGGKKSRKNRRRTNRRH</sequence>
<feature type="region of interest" description="Disordered" evidence="1">
    <location>
        <begin position="30"/>
        <end position="53"/>
    </location>
</feature>
<evidence type="ECO:0000313" key="2">
    <source>
        <dbReference type="EMBL" id="QHT90947.1"/>
    </source>
</evidence>
<protein>
    <submittedName>
        <fullName evidence="2">Uncharacterized protein</fullName>
    </submittedName>
</protein>
<name>A0A6C0IGC1_9ZZZZ</name>
<organism evidence="2">
    <name type="scientific">viral metagenome</name>
    <dbReference type="NCBI Taxonomy" id="1070528"/>
    <lineage>
        <taxon>unclassified sequences</taxon>
        <taxon>metagenomes</taxon>
        <taxon>organismal metagenomes</taxon>
    </lineage>
</organism>
<dbReference type="AlphaFoldDB" id="A0A6C0IGC1"/>
<feature type="compositionally biased region" description="Basic residues" evidence="1">
    <location>
        <begin position="32"/>
        <end position="53"/>
    </location>
</feature>
<evidence type="ECO:0000256" key="1">
    <source>
        <dbReference type="SAM" id="MobiDB-lite"/>
    </source>
</evidence>
<accession>A0A6C0IGC1</accession>
<dbReference type="EMBL" id="MN740161">
    <property type="protein sequence ID" value="QHT90947.1"/>
    <property type="molecule type" value="Genomic_DNA"/>
</dbReference>